<dbReference type="EMBL" id="DF237216">
    <property type="protein sequence ID" value="GAQ86050.1"/>
    <property type="molecule type" value="Genomic_DNA"/>
</dbReference>
<dbReference type="InterPro" id="IPR036249">
    <property type="entry name" value="Thioredoxin-like_sf"/>
</dbReference>
<proteinExistence type="predicted"/>
<dbReference type="Gene3D" id="3.40.30.10">
    <property type="entry name" value="Glutaredoxin"/>
    <property type="match status" value="1"/>
</dbReference>
<gene>
    <name evidence="3" type="ORF">KFL_002670090</name>
</gene>
<evidence type="ECO:0000313" key="3">
    <source>
        <dbReference type="EMBL" id="GAQ86050.1"/>
    </source>
</evidence>
<sequence>MGVRSRRHLDVPAIIFFTASSFCGPCRDISSAFARLEQKYLNINFFKVDVDAHSAIDHLSEGFGVVGAGVVGAGVVGAEVVGAGMVGAGRIGLGAVGKGVASAVVFAAQPSQEAKARMEDLDSKAVQRAGTRTSRELRFQRKTKSGAIADGVAPEDVHKGENHGSCQGAGAPKEERAVAVDLKPAPSSVVISWVFDDVFRSKWGLSREEKEMREVQLEAHAERLGSCWEMHGDDFTKAFAEKLMARVESIFCTDSQLREVYPFLVGLFGACTGGLSLHVTRGSQELWPFVLEEFRRKHERLARGVEWAAPETTNWRHQILCVLHHLNHYSILFSKEEGSTEAPSDLRRAIGKVRSELLIDQNKAEQEQADKKAKEEREAREAKLKAKRQQFKDSLKRAPWDKEVAVTGQEKP</sequence>
<dbReference type="AlphaFoldDB" id="A0A1Y1I524"/>
<evidence type="ECO:0000256" key="1">
    <source>
        <dbReference type="SAM" id="MobiDB-lite"/>
    </source>
</evidence>
<name>A0A1Y1I524_KLENI</name>
<reference evidence="3 4" key="1">
    <citation type="journal article" date="2014" name="Nat. Commun.">
        <title>Klebsormidium flaccidum genome reveals primary factors for plant terrestrial adaptation.</title>
        <authorList>
            <person name="Hori K."/>
            <person name="Maruyama F."/>
            <person name="Fujisawa T."/>
            <person name="Togashi T."/>
            <person name="Yamamoto N."/>
            <person name="Seo M."/>
            <person name="Sato S."/>
            <person name="Yamada T."/>
            <person name="Mori H."/>
            <person name="Tajima N."/>
            <person name="Moriyama T."/>
            <person name="Ikeuchi M."/>
            <person name="Watanabe M."/>
            <person name="Wada H."/>
            <person name="Kobayashi K."/>
            <person name="Saito M."/>
            <person name="Masuda T."/>
            <person name="Sasaki-Sekimoto Y."/>
            <person name="Mashiguchi K."/>
            <person name="Awai K."/>
            <person name="Shimojima M."/>
            <person name="Masuda S."/>
            <person name="Iwai M."/>
            <person name="Nobusawa T."/>
            <person name="Narise T."/>
            <person name="Kondo S."/>
            <person name="Saito H."/>
            <person name="Sato R."/>
            <person name="Murakawa M."/>
            <person name="Ihara Y."/>
            <person name="Oshima-Yamada Y."/>
            <person name="Ohtaka K."/>
            <person name="Satoh M."/>
            <person name="Sonobe K."/>
            <person name="Ishii M."/>
            <person name="Ohtani R."/>
            <person name="Kanamori-Sato M."/>
            <person name="Honoki R."/>
            <person name="Miyazaki D."/>
            <person name="Mochizuki H."/>
            <person name="Umetsu J."/>
            <person name="Higashi K."/>
            <person name="Shibata D."/>
            <person name="Kamiya Y."/>
            <person name="Sato N."/>
            <person name="Nakamura Y."/>
            <person name="Tabata S."/>
            <person name="Ida S."/>
            <person name="Kurokawa K."/>
            <person name="Ohta H."/>
        </authorList>
    </citation>
    <scope>NUCLEOTIDE SEQUENCE [LARGE SCALE GENOMIC DNA]</scope>
    <source>
        <strain evidence="3 4">NIES-2285</strain>
    </source>
</reference>
<dbReference type="CDD" id="cd02947">
    <property type="entry name" value="TRX_family"/>
    <property type="match status" value="1"/>
</dbReference>
<dbReference type="SUPFAM" id="SSF52833">
    <property type="entry name" value="Thioredoxin-like"/>
    <property type="match status" value="1"/>
</dbReference>
<dbReference type="Proteomes" id="UP000054558">
    <property type="component" value="Unassembled WGS sequence"/>
</dbReference>
<keyword evidence="4" id="KW-1185">Reference proteome</keyword>
<feature type="region of interest" description="Disordered" evidence="1">
    <location>
        <begin position="149"/>
        <end position="172"/>
    </location>
</feature>
<evidence type="ECO:0000313" key="4">
    <source>
        <dbReference type="Proteomes" id="UP000054558"/>
    </source>
</evidence>
<dbReference type="InterPro" id="IPR013766">
    <property type="entry name" value="Thioredoxin_domain"/>
</dbReference>
<accession>A0A1Y1I524</accession>
<evidence type="ECO:0000259" key="2">
    <source>
        <dbReference type="Pfam" id="PF00085"/>
    </source>
</evidence>
<feature type="region of interest" description="Disordered" evidence="1">
    <location>
        <begin position="361"/>
        <end position="395"/>
    </location>
</feature>
<protein>
    <recommendedName>
        <fullName evidence="2">Thioredoxin domain-containing protein</fullName>
    </recommendedName>
</protein>
<organism evidence="3 4">
    <name type="scientific">Klebsormidium nitens</name>
    <name type="common">Green alga</name>
    <name type="synonym">Ulothrix nitens</name>
    <dbReference type="NCBI Taxonomy" id="105231"/>
    <lineage>
        <taxon>Eukaryota</taxon>
        <taxon>Viridiplantae</taxon>
        <taxon>Streptophyta</taxon>
        <taxon>Klebsormidiophyceae</taxon>
        <taxon>Klebsormidiales</taxon>
        <taxon>Klebsormidiaceae</taxon>
        <taxon>Klebsormidium</taxon>
    </lineage>
</organism>
<feature type="domain" description="Thioredoxin" evidence="2">
    <location>
        <begin position="12"/>
        <end position="55"/>
    </location>
</feature>
<dbReference type="Pfam" id="PF00085">
    <property type="entry name" value="Thioredoxin"/>
    <property type="match status" value="1"/>
</dbReference>